<evidence type="ECO:0000313" key="9">
    <source>
        <dbReference type="EMBL" id="KAG0459209.1"/>
    </source>
</evidence>
<comment type="caution">
    <text evidence="9">The sequence shown here is derived from an EMBL/GenBank/DDBJ whole genome shotgun (WGS) entry which is preliminary data.</text>
</comment>
<name>A0A835PX55_VANPL</name>
<dbReference type="CDD" id="cd02440">
    <property type="entry name" value="AdoMet_MTases"/>
    <property type="match status" value="1"/>
</dbReference>
<dbReference type="GO" id="GO:0005737">
    <property type="term" value="C:cytoplasm"/>
    <property type="evidence" value="ECO:0007669"/>
    <property type="project" value="UniProtKB-SubCell"/>
</dbReference>
<dbReference type="Gene3D" id="3.40.50.150">
    <property type="entry name" value="Vaccinia Virus protein VP39"/>
    <property type="match status" value="1"/>
</dbReference>
<protein>
    <recommendedName>
        <fullName evidence="4">Calmodulin-lysine N-methyltransferase</fullName>
        <ecNumber evidence="3">2.1.1.60</ecNumber>
    </recommendedName>
</protein>
<keyword evidence="6" id="KW-0489">Methyltransferase</keyword>
<dbReference type="SUPFAM" id="SSF53335">
    <property type="entry name" value="S-adenosyl-L-methionine-dependent methyltransferases"/>
    <property type="match status" value="1"/>
</dbReference>
<evidence type="ECO:0000256" key="3">
    <source>
        <dbReference type="ARBA" id="ARBA00011914"/>
    </source>
</evidence>
<gene>
    <name evidence="9" type="ORF">HPP92_022337</name>
</gene>
<dbReference type="EMBL" id="JADCNM010000012">
    <property type="protein sequence ID" value="KAG0459209.1"/>
    <property type="molecule type" value="Genomic_DNA"/>
</dbReference>
<dbReference type="GO" id="GO:0005634">
    <property type="term" value="C:nucleus"/>
    <property type="evidence" value="ECO:0007669"/>
    <property type="project" value="UniProtKB-SubCell"/>
</dbReference>
<evidence type="ECO:0000256" key="8">
    <source>
        <dbReference type="ARBA" id="ARBA00023242"/>
    </source>
</evidence>
<evidence type="ECO:0000256" key="5">
    <source>
        <dbReference type="ARBA" id="ARBA00022490"/>
    </source>
</evidence>
<dbReference type="PANTHER" id="PTHR13539">
    <property type="entry name" value="CALMODULIN-LYSINE N-METHYLTRANSFERASE"/>
    <property type="match status" value="1"/>
</dbReference>
<reference evidence="9 10" key="1">
    <citation type="journal article" date="2020" name="Nat. Food">
        <title>A phased Vanilla planifolia genome enables genetic improvement of flavour and production.</title>
        <authorList>
            <person name="Hasing T."/>
            <person name="Tang H."/>
            <person name="Brym M."/>
            <person name="Khazi F."/>
            <person name="Huang T."/>
            <person name="Chambers A.H."/>
        </authorList>
    </citation>
    <scope>NUCLEOTIDE SEQUENCE [LARGE SCALE GENOMIC DNA]</scope>
    <source>
        <tissue evidence="9">Leaf</tissue>
    </source>
</reference>
<dbReference type="EC" id="2.1.1.60" evidence="3"/>
<evidence type="ECO:0000256" key="7">
    <source>
        <dbReference type="ARBA" id="ARBA00022679"/>
    </source>
</evidence>
<accession>A0A835PX55</accession>
<dbReference type="Proteomes" id="UP000639772">
    <property type="component" value="Chromosome 12"/>
</dbReference>
<evidence type="ECO:0000313" key="10">
    <source>
        <dbReference type="Proteomes" id="UP000639772"/>
    </source>
</evidence>
<proteinExistence type="predicted"/>
<dbReference type="InterPro" id="IPR029063">
    <property type="entry name" value="SAM-dependent_MTases_sf"/>
</dbReference>
<evidence type="ECO:0000256" key="2">
    <source>
        <dbReference type="ARBA" id="ARBA00004496"/>
    </source>
</evidence>
<dbReference type="Pfam" id="PF10294">
    <property type="entry name" value="Methyltransf_16"/>
    <property type="match status" value="1"/>
</dbReference>
<sequence>MENSHVAAAPSRGSLRWAILRRAINMPPPSSLDDHSVDVVNKDISRKRSCGFKLIPCCNFIVDPAGECQSENTRRSGPIEISVCYKLPIAGDPKLVMIQRSENSVDLDDFRFSNSHDIDTTGLVCCWPSEDVLAYICINLCEVFRSKRVLELGSGYGLAGLAVAICTEALEVVISDGNPQVVDYLQRSINMNSNAFGDTKVRSMELHWNQEHKHELLNYFDIIIASDCTFFKEFQGCLAQTIKSLLKNSETSEAIFLSPKRGDSLSRFLTKIKDLGLFYELFENYDSKVWNLHQKFLHGDDASWPNYDADHCYPLLVRITLQESKISNTEN</sequence>
<evidence type="ECO:0000256" key="6">
    <source>
        <dbReference type="ARBA" id="ARBA00022603"/>
    </source>
</evidence>
<dbReference type="InterPro" id="IPR025800">
    <property type="entry name" value="CaM-Lys-N-MeTrfase"/>
</dbReference>
<keyword evidence="7" id="KW-0808">Transferase</keyword>
<dbReference type="AlphaFoldDB" id="A0A835PX55"/>
<dbReference type="InterPro" id="IPR019410">
    <property type="entry name" value="Methyltransf_16"/>
</dbReference>
<keyword evidence="5" id="KW-0963">Cytoplasm</keyword>
<organism evidence="9 10">
    <name type="scientific">Vanilla planifolia</name>
    <name type="common">Vanilla</name>
    <dbReference type="NCBI Taxonomy" id="51239"/>
    <lineage>
        <taxon>Eukaryota</taxon>
        <taxon>Viridiplantae</taxon>
        <taxon>Streptophyta</taxon>
        <taxon>Embryophyta</taxon>
        <taxon>Tracheophyta</taxon>
        <taxon>Spermatophyta</taxon>
        <taxon>Magnoliopsida</taxon>
        <taxon>Liliopsida</taxon>
        <taxon>Asparagales</taxon>
        <taxon>Orchidaceae</taxon>
        <taxon>Vanilloideae</taxon>
        <taxon>Vanilleae</taxon>
        <taxon>Vanilla</taxon>
    </lineage>
</organism>
<comment type="subcellular location">
    <subcellularLocation>
        <location evidence="2">Cytoplasm</location>
    </subcellularLocation>
    <subcellularLocation>
        <location evidence="1">Nucleus</location>
    </subcellularLocation>
</comment>
<evidence type="ECO:0000256" key="4">
    <source>
        <dbReference type="ARBA" id="ARBA00020594"/>
    </source>
</evidence>
<keyword evidence="8" id="KW-0539">Nucleus</keyword>
<dbReference type="PANTHER" id="PTHR13539:SF3">
    <property type="entry name" value="CALMODULIN-LYSINE N-METHYLTRANSFERASE"/>
    <property type="match status" value="1"/>
</dbReference>
<dbReference type="GO" id="GO:0018025">
    <property type="term" value="F:calmodulin-lysine N-methyltransferase activity"/>
    <property type="evidence" value="ECO:0007669"/>
    <property type="project" value="UniProtKB-EC"/>
</dbReference>
<evidence type="ECO:0000256" key="1">
    <source>
        <dbReference type="ARBA" id="ARBA00004123"/>
    </source>
</evidence>
<dbReference type="GO" id="GO:0032259">
    <property type="term" value="P:methylation"/>
    <property type="evidence" value="ECO:0007669"/>
    <property type="project" value="UniProtKB-KW"/>
</dbReference>
<dbReference type="OrthoDB" id="413520at2759"/>